<accession>A0A1E5XVD8</accession>
<dbReference type="GO" id="GO:0046872">
    <property type="term" value="F:metal ion binding"/>
    <property type="evidence" value="ECO:0007669"/>
    <property type="project" value="UniProtKB-KW"/>
</dbReference>
<dbReference type="Proteomes" id="UP000095463">
    <property type="component" value="Unassembled WGS sequence"/>
</dbReference>
<sequence>MTERPNILLICADQWRGDCISALGHQNARTPNLDALMADAVTFTRHFGQCTPCGPSRTSLLTGQYLMNHRSGRNGTPLDRRHTNIALEARKAGYDPALFGYTDTTPDPRGLHPNDPALVAYDEGVMPGFSTPLHLPEDMDQWVSDLIAKGYDLPGGRADVFRPRPDFEKPADRGFRYIPTVFKAEESETAFLTDEFLKWLLVRRDKPWFAHFVFYRPHPPLIAPEPYNDMVHPADVEFPIRAASPTEEGTQHPLLDYAIETLRQPSTYDEHNPGDLVAADELEIRQMRATYYGLIAEVDLQLGRIVQHLKDTGQYDRTLIIVTSDHGEVLGEHYLWGKEIYFDAAFHLPLVIRDPRPEADAARGRRVEEFSQAIDVMPTVLDWLGLDIPRSCDGASLIPFLRGETPPGWRNAVYFEHDFRDVRTQKPETALGIASDQCTYAAIRDDRFKYVHFAALPPLLFDIANDPHEQVNLANDPAYTEVALDYARRMLDWRLSSGERELTNMSVGVGGLFVRK</sequence>
<evidence type="ECO:0000256" key="2">
    <source>
        <dbReference type="ARBA" id="ARBA00022801"/>
    </source>
</evidence>
<dbReference type="CDD" id="cd16028">
    <property type="entry name" value="PMH"/>
    <property type="match status" value="1"/>
</dbReference>
<dbReference type="InterPro" id="IPR000917">
    <property type="entry name" value="Sulfatase_N"/>
</dbReference>
<feature type="domain" description="Sulfatase N-terminal" evidence="3">
    <location>
        <begin position="5"/>
        <end position="385"/>
    </location>
</feature>
<dbReference type="GO" id="GO:0008484">
    <property type="term" value="F:sulfuric ester hydrolase activity"/>
    <property type="evidence" value="ECO:0007669"/>
    <property type="project" value="TreeGrafter"/>
</dbReference>
<organism evidence="4 5">
    <name type="scientific">Devosia insulae DS-56</name>
    <dbReference type="NCBI Taxonomy" id="1116389"/>
    <lineage>
        <taxon>Bacteria</taxon>
        <taxon>Pseudomonadati</taxon>
        <taxon>Pseudomonadota</taxon>
        <taxon>Alphaproteobacteria</taxon>
        <taxon>Hyphomicrobiales</taxon>
        <taxon>Devosiaceae</taxon>
        <taxon>Devosia</taxon>
    </lineage>
</organism>
<dbReference type="InterPro" id="IPR017850">
    <property type="entry name" value="Alkaline_phosphatase_core_sf"/>
</dbReference>
<reference evidence="4 5" key="1">
    <citation type="journal article" date="2015" name="Genome Announc.">
        <title>Genome Assemblies of Three Soil-Associated Devosia species: D. insulae, D. limi, and D. soli.</title>
        <authorList>
            <person name="Hassan Y.I."/>
            <person name="Lepp D."/>
            <person name="Zhou T."/>
        </authorList>
    </citation>
    <scope>NUCLEOTIDE SEQUENCE [LARGE SCALE GENOMIC DNA]</scope>
    <source>
        <strain evidence="4 5">DS-56</strain>
    </source>
</reference>
<evidence type="ECO:0000259" key="3">
    <source>
        <dbReference type="Pfam" id="PF00884"/>
    </source>
</evidence>
<evidence type="ECO:0000256" key="1">
    <source>
        <dbReference type="ARBA" id="ARBA00022723"/>
    </source>
</evidence>
<keyword evidence="5" id="KW-1185">Reference proteome</keyword>
<name>A0A1E5XVD8_9HYPH</name>
<dbReference type="PANTHER" id="PTHR45953:SF1">
    <property type="entry name" value="IDURONATE 2-SULFATASE"/>
    <property type="match status" value="1"/>
</dbReference>
<dbReference type="Pfam" id="PF00884">
    <property type="entry name" value="Sulfatase"/>
    <property type="match status" value="1"/>
</dbReference>
<dbReference type="AlphaFoldDB" id="A0A1E5XVD8"/>
<keyword evidence="1" id="KW-0479">Metal-binding</keyword>
<evidence type="ECO:0000313" key="4">
    <source>
        <dbReference type="EMBL" id="OEO32563.1"/>
    </source>
</evidence>
<dbReference type="RefSeq" id="WP_069908287.1">
    <property type="nucleotide sequence ID" value="NZ_LAJE02000068.1"/>
</dbReference>
<keyword evidence="2" id="KW-0378">Hydrolase</keyword>
<dbReference type="EMBL" id="LAJE02000068">
    <property type="protein sequence ID" value="OEO32563.1"/>
    <property type="molecule type" value="Genomic_DNA"/>
</dbReference>
<proteinExistence type="predicted"/>
<comment type="caution">
    <text evidence="4">The sequence shown here is derived from an EMBL/GenBank/DDBJ whole genome shotgun (WGS) entry which is preliminary data.</text>
</comment>
<dbReference type="PANTHER" id="PTHR45953">
    <property type="entry name" value="IDURONATE 2-SULFATASE"/>
    <property type="match status" value="1"/>
</dbReference>
<dbReference type="Gene3D" id="3.40.720.10">
    <property type="entry name" value="Alkaline Phosphatase, subunit A"/>
    <property type="match status" value="1"/>
</dbReference>
<protein>
    <recommendedName>
        <fullName evidence="3">Sulfatase N-terminal domain-containing protein</fullName>
    </recommendedName>
</protein>
<evidence type="ECO:0000313" key="5">
    <source>
        <dbReference type="Proteomes" id="UP000095463"/>
    </source>
</evidence>
<dbReference type="GO" id="GO:0005737">
    <property type="term" value="C:cytoplasm"/>
    <property type="evidence" value="ECO:0007669"/>
    <property type="project" value="TreeGrafter"/>
</dbReference>
<gene>
    <name evidence="4" type="ORF">VW23_000755</name>
</gene>
<dbReference type="OrthoDB" id="9795675at2"/>
<dbReference type="SUPFAM" id="SSF53649">
    <property type="entry name" value="Alkaline phosphatase-like"/>
    <property type="match status" value="1"/>
</dbReference>